<keyword evidence="2" id="KW-1185">Reference proteome</keyword>
<evidence type="ECO:0000313" key="1">
    <source>
        <dbReference type="EMBL" id="THC91144.1"/>
    </source>
</evidence>
<dbReference type="EMBL" id="SOSA01000443">
    <property type="protein sequence ID" value="THC91144.1"/>
    <property type="molecule type" value="Genomic_DNA"/>
</dbReference>
<protein>
    <submittedName>
        <fullName evidence="1">Uncharacterized protein</fullName>
    </submittedName>
</protein>
<gene>
    <name evidence="1" type="ORF">EYZ11_009394</name>
</gene>
<reference evidence="1 2" key="1">
    <citation type="submission" date="2019-03" db="EMBL/GenBank/DDBJ databases">
        <title>The genome sequence of a newly discovered highly antifungal drug resistant Aspergillus species, Aspergillus tanneri NIH 1004.</title>
        <authorList>
            <person name="Mounaud S."/>
            <person name="Singh I."/>
            <person name="Joardar V."/>
            <person name="Pakala S."/>
            <person name="Pakala S."/>
            <person name="Venepally P."/>
            <person name="Hoover J."/>
            <person name="Nierman W."/>
            <person name="Chung J."/>
            <person name="Losada L."/>
        </authorList>
    </citation>
    <scope>NUCLEOTIDE SEQUENCE [LARGE SCALE GENOMIC DNA]</scope>
    <source>
        <strain evidence="1 2">NIH1004</strain>
    </source>
</reference>
<proteinExistence type="predicted"/>
<evidence type="ECO:0000313" key="2">
    <source>
        <dbReference type="Proteomes" id="UP000308092"/>
    </source>
</evidence>
<dbReference type="AlphaFoldDB" id="A0A4V6RQQ6"/>
<name>A0A4V6RQQ6_9EURO</name>
<dbReference type="VEuPathDB" id="FungiDB:EYZ11_009394"/>
<dbReference type="Proteomes" id="UP000308092">
    <property type="component" value="Unassembled WGS sequence"/>
</dbReference>
<sequence length="41" mass="5090">MSSEVLYSAKFRYRKPKSWQYRFGLPLSTFDVIEHEHDRRK</sequence>
<comment type="caution">
    <text evidence="1">The sequence shown here is derived from an EMBL/GenBank/DDBJ whole genome shotgun (WGS) entry which is preliminary data.</text>
</comment>
<accession>A0A4V6RQQ6</accession>
<organism evidence="1 2">
    <name type="scientific">Aspergillus tanneri</name>
    <dbReference type="NCBI Taxonomy" id="1220188"/>
    <lineage>
        <taxon>Eukaryota</taxon>
        <taxon>Fungi</taxon>
        <taxon>Dikarya</taxon>
        <taxon>Ascomycota</taxon>
        <taxon>Pezizomycotina</taxon>
        <taxon>Eurotiomycetes</taxon>
        <taxon>Eurotiomycetidae</taxon>
        <taxon>Eurotiales</taxon>
        <taxon>Aspergillaceae</taxon>
        <taxon>Aspergillus</taxon>
        <taxon>Aspergillus subgen. Circumdati</taxon>
    </lineage>
</organism>